<evidence type="ECO:0000313" key="2">
    <source>
        <dbReference type="Proteomes" id="UP001474181"/>
    </source>
</evidence>
<keyword evidence="2" id="KW-1185">Reference proteome</keyword>
<sequence length="101" mass="10799">MRGGSIASSSLASEEVEVVLQGDEVVRALLAAVATLEDLVKVGRDSQMALSALEEIAFELGKMDSTESRRFVEALERVAAAEPDRAAWIQDVPSALGIERI</sequence>
<dbReference type="Proteomes" id="UP001474181">
    <property type="component" value="Unassembled WGS sequence"/>
</dbReference>
<dbReference type="RefSeq" id="WP_350775898.1">
    <property type="nucleotide sequence ID" value="NZ_JBEPEK010000002.1"/>
</dbReference>
<comment type="caution">
    <text evidence="1">The sequence shown here is derived from an EMBL/GenBank/DDBJ whole genome shotgun (WGS) entry which is preliminary data.</text>
</comment>
<name>A0ABV1WMA8_9ACTN</name>
<reference evidence="1 2" key="1">
    <citation type="submission" date="2024-06" db="EMBL/GenBank/DDBJ databases">
        <title>The Natural Products Discovery Center: Release of the First 8490 Sequenced Strains for Exploring Actinobacteria Biosynthetic Diversity.</title>
        <authorList>
            <person name="Kalkreuter E."/>
            <person name="Kautsar S.A."/>
            <person name="Yang D."/>
            <person name="Bader C.D."/>
            <person name="Teijaro C.N."/>
            <person name="Fluegel L."/>
            <person name="Davis C.M."/>
            <person name="Simpson J.R."/>
            <person name="Lauterbach L."/>
            <person name="Steele A.D."/>
            <person name="Gui C."/>
            <person name="Meng S."/>
            <person name="Li G."/>
            <person name="Viehrig K."/>
            <person name="Ye F."/>
            <person name="Su P."/>
            <person name="Kiefer A.F."/>
            <person name="Nichols A."/>
            <person name="Cepeda A.J."/>
            <person name="Yan W."/>
            <person name="Fan B."/>
            <person name="Jiang Y."/>
            <person name="Adhikari A."/>
            <person name="Zheng C.-J."/>
            <person name="Schuster L."/>
            <person name="Cowan T.M."/>
            <person name="Smanski M.J."/>
            <person name="Chevrette M.G."/>
            <person name="De Carvalho L.P.S."/>
            <person name="Shen B."/>
        </authorList>
    </citation>
    <scope>NUCLEOTIDE SEQUENCE [LARGE SCALE GENOMIC DNA]</scope>
    <source>
        <strain evidence="1 2">NPDC000234</strain>
    </source>
</reference>
<protein>
    <submittedName>
        <fullName evidence="1">Uncharacterized protein</fullName>
    </submittedName>
</protein>
<organism evidence="1 2">
    <name type="scientific">Streptomyces hyaluromycini</name>
    <dbReference type="NCBI Taxonomy" id="1377993"/>
    <lineage>
        <taxon>Bacteria</taxon>
        <taxon>Bacillati</taxon>
        <taxon>Actinomycetota</taxon>
        <taxon>Actinomycetes</taxon>
        <taxon>Kitasatosporales</taxon>
        <taxon>Streptomycetaceae</taxon>
        <taxon>Streptomyces</taxon>
    </lineage>
</organism>
<dbReference type="EMBL" id="JBEPEK010000002">
    <property type="protein sequence ID" value="MER7177984.1"/>
    <property type="molecule type" value="Genomic_DNA"/>
</dbReference>
<gene>
    <name evidence="1" type="ORF">ABT404_00545</name>
</gene>
<accession>A0ABV1WMA8</accession>
<evidence type="ECO:0000313" key="1">
    <source>
        <dbReference type="EMBL" id="MER7177984.1"/>
    </source>
</evidence>
<proteinExistence type="predicted"/>